<evidence type="ECO:0000259" key="1">
    <source>
        <dbReference type="Pfam" id="PF01850"/>
    </source>
</evidence>
<protein>
    <recommendedName>
        <fullName evidence="1">PIN domain-containing protein</fullName>
    </recommendedName>
</protein>
<feature type="domain" description="PIN" evidence="1">
    <location>
        <begin position="7"/>
        <end position="126"/>
    </location>
</feature>
<dbReference type="Gene3D" id="3.40.50.1010">
    <property type="entry name" value="5'-nuclease"/>
    <property type="match status" value="1"/>
</dbReference>
<reference evidence="2 3" key="1">
    <citation type="submission" date="2020-03" db="EMBL/GenBank/DDBJ databases">
        <title>Draft Genome Sequence of 2-Methylisoborneol Producing Pseudanabaena yagii Strain GIHE-NHR1 Isolated from North Han River in South Korea.</title>
        <authorList>
            <person name="Jeong J."/>
        </authorList>
    </citation>
    <scope>NUCLEOTIDE SEQUENCE [LARGE SCALE GENOMIC DNA]</scope>
    <source>
        <strain evidence="2 3">GIHE-NHR1</strain>
    </source>
</reference>
<dbReference type="SUPFAM" id="SSF88723">
    <property type="entry name" value="PIN domain-like"/>
    <property type="match status" value="1"/>
</dbReference>
<accession>A0ABX1LW44</accession>
<dbReference type="InterPro" id="IPR029060">
    <property type="entry name" value="PIN-like_dom_sf"/>
</dbReference>
<dbReference type="Proteomes" id="UP000738376">
    <property type="component" value="Unassembled WGS sequence"/>
</dbReference>
<sequence length="132" mass="15314">MRGLIADTTPLFGAIDPNDQYHSRAQLELERIEIEDLTVFIPFPVYVKTYSLLLYRLGFSYAYSFTQSCIDSVHLINPTEEEYLAAVKKVSRYPDQKITLVDAIIAVLSEKMNLPVWSYDYHFDVMGIPIWR</sequence>
<dbReference type="InterPro" id="IPR002716">
    <property type="entry name" value="PIN_dom"/>
</dbReference>
<gene>
    <name evidence="2" type="ORF">HC246_08665</name>
</gene>
<dbReference type="Pfam" id="PF01850">
    <property type="entry name" value="PIN"/>
    <property type="match status" value="1"/>
</dbReference>
<dbReference type="RefSeq" id="WP_169363034.1">
    <property type="nucleotide sequence ID" value="NZ_JAAVJL010000001.1"/>
</dbReference>
<evidence type="ECO:0000313" key="3">
    <source>
        <dbReference type="Proteomes" id="UP000738376"/>
    </source>
</evidence>
<name>A0ABX1LW44_9CYAN</name>
<evidence type="ECO:0000313" key="2">
    <source>
        <dbReference type="EMBL" id="NMF58092.1"/>
    </source>
</evidence>
<keyword evidence="3" id="KW-1185">Reference proteome</keyword>
<proteinExistence type="predicted"/>
<comment type="caution">
    <text evidence="2">The sequence shown here is derived from an EMBL/GenBank/DDBJ whole genome shotgun (WGS) entry which is preliminary data.</text>
</comment>
<organism evidence="2 3">
    <name type="scientific">Pseudanabaena yagii GIHE-NHR1</name>
    <dbReference type="NCBI Taxonomy" id="2722753"/>
    <lineage>
        <taxon>Bacteria</taxon>
        <taxon>Bacillati</taxon>
        <taxon>Cyanobacteriota</taxon>
        <taxon>Cyanophyceae</taxon>
        <taxon>Pseudanabaenales</taxon>
        <taxon>Pseudanabaenaceae</taxon>
        <taxon>Pseudanabaena</taxon>
        <taxon>Pseudanabaena yagii</taxon>
    </lineage>
</organism>
<dbReference type="EMBL" id="JAAVJL010000001">
    <property type="protein sequence ID" value="NMF58092.1"/>
    <property type="molecule type" value="Genomic_DNA"/>
</dbReference>